<accession>A0A6H5IBP4</accession>
<keyword evidence="2" id="KW-1185">Reference proteome</keyword>
<organism evidence="1 2">
    <name type="scientific">Trichogramma brassicae</name>
    <dbReference type="NCBI Taxonomy" id="86971"/>
    <lineage>
        <taxon>Eukaryota</taxon>
        <taxon>Metazoa</taxon>
        <taxon>Ecdysozoa</taxon>
        <taxon>Arthropoda</taxon>
        <taxon>Hexapoda</taxon>
        <taxon>Insecta</taxon>
        <taxon>Pterygota</taxon>
        <taxon>Neoptera</taxon>
        <taxon>Endopterygota</taxon>
        <taxon>Hymenoptera</taxon>
        <taxon>Apocrita</taxon>
        <taxon>Proctotrupomorpha</taxon>
        <taxon>Chalcidoidea</taxon>
        <taxon>Trichogrammatidae</taxon>
        <taxon>Trichogramma</taxon>
    </lineage>
</organism>
<protein>
    <submittedName>
        <fullName evidence="1">Uncharacterized protein</fullName>
    </submittedName>
</protein>
<gene>
    <name evidence="1" type="ORF">TBRA_LOCUS5007</name>
</gene>
<reference evidence="1 2" key="1">
    <citation type="submission" date="2020-02" db="EMBL/GenBank/DDBJ databases">
        <authorList>
            <person name="Ferguson B K."/>
        </authorList>
    </citation>
    <scope>NUCLEOTIDE SEQUENCE [LARGE SCALE GENOMIC DNA]</scope>
</reference>
<name>A0A6H5IBP4_9HYME</name>
<evidence type="ECO:0000313" key="2">
    <source>
        <dbReference type="Proteomes" id="UP000479190"/>
    </source>
</evidence>
<dbReference type="Proteomes" id="UP000479190">
    <property type="component" value="Unassembled WGS sequence"/>
</dbReference>
<evidence type="ECO:0000313" key="1">
    <source>
        <dbReference type="EMBL" id="CAB0033087.1"/>
    </source>
</evidence>
<dbReference type="AlphaFoldDB" id="A0A6H5IBP4"/>
<proteinExistence type="predicted"/>
<sequence>MKCRKYVYGLYRVNCPPSKKLNKNEINFSIGYQGNPKKCWSKSMTRSWGGLLVKINLIFLDYHDHVACQHCARNTDRK</sequence>
<dbReference type="EMBL" id="CADCXV010000698">
    <property type="protein sequence ID" value="CAB0033087.1"/>
    <property type="molecule type" value="Genomic_DNA"/>
</dbReference>